<evidence type="ECO:0000313" key="1">
    <source>
        <dbReference type="EMBL" id="PWJ11906.1"/>
    </source>
</evidence>
<dbReference type="Proteomes" id="UP000245720">
    <property type="component" value="Unassembled WGS sequence"/>
</dbReference>
<proteinExistence type="predicted"/>
<dbReference type="OrthoDB" id="2079517at2"/>
<evidence type="ECO:0008006" key="3">
    <source>
        <dbReference type="Google" id="ProtNLM"/>
    </source>
</evidence>
<reference evidence="1 2" key="1">
    <citation type="submission" date="2018-05" db="EMBL/GenBank/DDBJ databases">
        <title>The Hungate 1000. A catalogue of reference genomes from the rumen microbiome.</title>
        <authorList>
            <person name="Kelly W."/>
        </authorList>
    </citation>
    <scope>NUCLEOTIDE SEQUENCE [LARGE SCALE GENOMIC DNA]</scope>
    <source>
        <strain evidence="1 2">SAb67</strain>
    </source>
</reference>
<protein>
    <recommendedName>
        <fullName evidence="3">PD-(D/E)XK nuclease superfamily protein</fullName>
    </recommendedName>
</protein>
<accession>A0A315XX10</accession>
<organism evidence="1 2">
    <name type="scientific">Ruminococcus flavefaciens</name>
    <dbReference type="NCBI Taxonomy" id="1265"/>
    <lineage>
        <taxon>Bacteria</taxon>
        <taxon>Bacillati</taxon>
        <taxon>Bacillota</taxon>
        <taxon>Clostridia</taxon>
        <taxon>Eubacteriales</taxon>
        <taxon>Oscillospiraceae</taxon>
        <taxon>Ruminococcus</taxon>
    </lineage>
</organism>
<sequence>MKTSLLAHLFPFFKGSQEDVATASLNYIISSFSDISRAFTKQLGDVLGIEINETLQYHCQVVGENYERPDMAGTDTKGNEVVLCESKFYAALTANQPNEYLRRLIKNNGIGLVFICPEVRQKGLWCEVVEMAGKEFELKKVDDNCVETKDGVRMGITTWKAVLDYLEQVAITNAPAVVSDIKQLQGYCAQLDSEAFIPFAEEELGIDVAIKFERHYRLLDELVNALKVELGDDVSLKGLRATPIWSGYRRYLSYNSHGVTLEYDTKKWRNPESKVTPYWLRIDRSIDGRWVFDECCEKVMKKIAPELKDGTYIALIPKSYVALNEIVEDMKKQVLEYFRIFKETEEQDM</sequence>
<evidence type="ECO:0000313" key="2">
    <source>
        <dbReference type="Proteomes" id="UP000245720"/>
    </source>
</evidence>
<comment type="caution">
    <text evidence="1">The sequence shown here is derived from an EMBL/GenBank/DDBJ whole genome shotgun (WGS) entry which is preliminary data.</text>
</comment>
<dbReference type="RefSeq" id="WP_109726925.1">
    <property type="nucleotide sequence ID" value="NZ_QGDI01000008.1"/>
</dbReference>
<dbReference type="EMBL" id="QGDI01000008">
    <property type="protein sequence ID" value="PWJ11906.1"/>
    <property type="molecule type" value="Genomic_DNA"/>
</dbReference>
<dbReference type="AlphaFoldDB" id="A0A315XX10"/>
<name>A0A315XX10_RUMFL</name>
<gene>
    <name evidence="1" type="ORF">IE37_02171</name>
</gene>